<dbReference type="Proteomes" id="UP000236723">
    <property type="component" value="Unassembled WGS sequence"/>
</dbReference>
<evidence type="ECO:0000256" key="1">
    <source>
        <dbReference type="ARBA" id="ARBA00022491"/>
    </source>
</evidence>
<dbReference type="Gene3D" id="3.40.50.2300">
    <property type="match status" value="2"/>
</dbReference>
<dbReference type="InterPro" id="IPR000843">
    <property type="entry name" value="HTH_LacI"/>
</dbReference>
<dbReference type="InterPro" id="IPR010982">
    <property type="entry name" value="Lambda_DNA-bd_dom_sf"/>
</dbReference>
<dbReference type="InterPro" id="IPR046335">
    <property type="entry name" value="LacI/GalR-like_sensor"/>
</dbReference>
<keyword evidence="7" id="KW-1185">Reference proteome</keyword>
<dbReference type="PANTHER" id="PTHR30146">
    <property type="entry name" value="LACI-RELATED TRANSCRIPTIONAL REPRESSOR"/>
    <property type="match status" value="1"/>
</dbReference>
<dbReference type="SUPFAM" id="SSF47413">
    <property type="entry name" value="lambda repressor-like DNA-binding domains"/>
    <property type="match status" value="1"/>
</dbReference>
<dbReference type="PANTHER" id="PTHR30146:SF148">
    <property type="entry name" value="HTH-TYPE TRANSCRIPTIONAL REPRESSOR PURR-RELATED"/>
    <property type="match status" value="1"/>
</dbReference>
<dbReference type="Gene3D" id="1.10.260.40">
    <property type="entry name" value="lambda repressor-like DNA-binding domains"/>
    <property type="match status" value="1"/>
</dbReference>
<name>A0A1H6DEB3_9ACTN</name>
<organism evidence="6 7">
    <name type="scientific">Thermomonospora echinospora</name>
    <dbReference type="NCBI Taxonomy" id="1992"/>
    <lineage>
        <taxon>Bacteria</taxon>
        <taxon>Bacillati</taxon>
        <taxon>Actinomycetota</taxon>
        <taxon>Actinomycetes</taxon>
        <taxon>Streptosporangiales</taxon>
        <taxon>Thermomonosporaceae</taxon>
        <taxon>Thermomonospora</taxon>
    </lineage>
</organism>
<evidence type="ECO:0000259" key="5">
    <source>
        <dbReference type="PROSITE" id="PS50932"/>
    </source>
</evidence>
<dbReference type="GO" id="GO:0003700">
    <property type="term" value="F:DNA-binding transcription factor activity"/>
    <property type="evidence" value="ECO:0007669"/>
    <property type="project" value="TreeGrafter"/>
</dbReference>
<evidence type="ECO:0000256" key="2">
    <source>
        <dbReference type="ARBA" id="ARBA00023015"/>
    </source>
</evidence>
<protein>
    <submittedName>
        <fullName evidence="6">Transcriptional regulator, LacI family</fullName>
    </submittedName>
</protein>
<evidence type="ECO:0000256" key="4">
    <source>
        <dbReference type="ARBA" id="ARBA00023163"/>
    </source>
</evidence>
<dbReference type="Pfam" id="PF00356">
    <property type="entry name" value="LacI"/>
    <property type="match status" value="1"/>
</dbReference>
<dbReference type="EMBL" id="FNVO01000016">
    <property type="protein sequence ID" value="SEG83561.1"/>
    <property type="molecule type" value="Genomic_DNA"/>
</dbReference>
<dbReference type="SUPFAM" id="SSF53822">
    <property type="entry name" value="Periplasmic binding protein-like I"/>
    <property type="match status" value="1"/>
</dbReference>
<dbReference type="SMART" id="SM00354">
    <property type="entry name" value="HTH_LACI"/>
    <property type="match status" value="1"/>
</dbReference>
<dbReference type="CDD" id="cd01392">
    <property type="entry name" value="HTH_LacI"/>
    <property type="match status" value="1"/>
</dbReference>
<gene>
    <name evidence="6" type="ORF">SAMN04489712_11623</name>
</gene>
<evidence type="ECO:0000313" key="7">
    <source>
        <dbReference type="Proteomes" id="UP000236723"/>
    </source>
</evidence>
<reference evidence="7" key="1">
    <citation type="submission" date="2016-10" db="EMBL/GenBank/DDBJ databases">
        <authorList>
            <person name="Varghese N."/>
            <person name="Submissions S."/>
        </authorList>
    </citation>
    <scope>NUCLEOTIDE SEQUENCE [LARGE SCALE GENOMIC DNA]</scope>
    <source>
        <strain evidence="7">DSM 43163</strain>
    </source>
</reference>
<dbReference type="InterPro" id="IPR028082">
    <property type="entry name" value="Peripla_BP_I"/>
</dbReference>
<dbReference type="Pfam" id="PF13377">
    <property type="entry name" value="Peripla_BP_3"/>
    <property type="match status" value="1"/>
</dbReference>
<dbReference type="PROSITE" id="PS00356">
    <property type="entry name" value="HTH_LACI_1"/>
    <property type="match status" value="1"/>
</dbReference>
<feature type="domain" description="HTH lacI-type" evidence="5">
    <location>
        <begin position="35"/>
        <end position="89"/>
    </location>
</feature>
<keyword evidence="1" id="KW-0678">Repressor</keyword>
<proteinExistence type="predicted"/>
<keyword evidence="2" id="KW-0805">Transcription regulation</keyword>
<evidence type="ECO:0000256" key="3">
    <source>
        <dbReference type="ARBA" id="ARBA00023125"/>
    </source>
</evidence>
<sequence>METIPYSGDMGGWGGPVRWEASADGVCERPVSRAATIKDVARRAEVGVATVSRVLSGSGPVSPATRERVLRAVRELEYRPSALGRSLKTQRTGSIGLVVGEITDPFCAELAAGVLACARTLGEHVLLDAAHDDPAREAEIVDRLVEQRVDGIIAIPTGHGDRWRAAMRAGVAVVFADRAPAELPEIPSVLADDAAGVRSAVEYLAGLGHRRIGFLGTTAPGAAPGTDAGVREATFRTALAERGLAPEEDLVVRARPSRDSAFAAAAGLLQRRPDLTAVLAATHLLGEAAVLVARELDLRIPADVSIVMVDDVPWAELCDPPLTAVARPGRDMGYRACEVLLRDPARRERGRPVVLPTELVIRGSCGPRTGMPGGAARSARTR</sequence>
<evidence type="ECO:0000313" key="6">
    <source>
        <dbReference type="EMBL" id="SEG83561.1"/>
    </source>
</evidence>
<accession>A0A1H6DEB3</accession>
<keyword evidence="4" id="KW-0804">Transcription</keyword>
<keyword evidence="3" id="KW-0238">DNA-binding</keyword>
<dbReference type="GO" id="GO:0000976">
    <property type="term" value="F:transcription cis-regulatory region binding"/>
    <property type="evidence" value="ECO:0007669"/>
    <property type="project" value="TreeGrafter"/>
</dbReference>
<dbReference type="PROSITE" id="PS50932">
    <property type="entry name" value="HTH_LACI_2"/>
    <property type="match status" value="1"/>
</dbReference>
<dbReference type="AlphaFoldDB" id="A0A1H6DEB3"/>